<name>A0A6J5KIS5_9CAUD</name>
<protein>
    <submittedName>
        <fullName evidence="1">Uncharacterized protein</fullName>
    </submittedName>
</protein>
<gene>
    <name evidence="1" type="ORF">UFOVP11_54</name>
</gene>
<proteinExistence type="predicted"/>
<organism evidence="1">
    <name type="scientific">uncultured Caudovirales phage</name>
    <dbReference type="NCBI Taxonomy" id="2100421"/>
    <lineage>
        <taxon>Viruses</taxon>
        <taxon>Duplodnaviria</taxon>
        <taxon>Heunggongvirae</taxon>
        <taxon>Uroviricota</taxon>
        <taxon>Caudoviricetes</taxon>
        <taxon>Peduoviridae</taxon>
        <taxon>Maltschvirus</taxon>
        <taxon>Maltschvirus maltsch</taxon>
    </lineage>
</organism>
<sequence length="57" mass="6599">MRTPNLTDINRKYIPAAKTNVLETLKQHGFVPPSETVESQEKWFKVRNCAVINEVKQ</sequence>
<evidence type="ECO:0000313" key="1">
    <source>
        <dbReference type="EMBL" id="CAB4121471.1"/>
    </source>
</evidence>
<reference evidence="1" key="1">
    <citation type="submission" date="2020-04" db="EMBL/GenBank/DDBJ databases">
        <authorList>
            <person name="Chiriac C."/>
            <person name="Salcher M."/>
            <person name="Ghai R."/>
            <person name="Kavagutti S V."/>
        </authorList>
    </citation>
    <scope>NUCLEOTIDE SEQUENCE</scope>
</reference>
<accession>A0A6J5KIS5</accession>
<dbReference type="EMBL" id="LR796147">
    <property type="protein sequence ID" value="CAB4121471.1"/>
    <property type="molecule type" value="Genomic_DNA"/>
</dbReference>